<evidence type="ECO:0000313" key="2">
    <source>
        <dbReference type="EMBL" id="JAA54252.1"/>
    </source>
</evidence>
<keyword evidence="1" id="KW-0732">Signal</keyword>
<feature type="signal peptide" evidence="1">
    <location>
        <begin position="1"/>
        <end position="26"/>
    </location>
</feature>
<evidence type="ECO:0000256" key="1">
    <source>
        <dbReference type="SAM" id="SignalP"/>
    </source>
</evidence>
<dbReference type="EMBL" id="GACK01010782">
    <property type="protein sequence ID" value="JAA54252.1"/>
    <property type="molecule type" value="mRNA"/>
</dbReference>
<sequence length="184" mass="21191">MILFARTLVLTLAVGMFFDVLRSSEALERPSMEQLIEAMRADQITGLKKRSFDGNGRQCVYSTNTKLDGKQCEFDYGYRRNGTFTTQHFYCTLSDSDNGPVISVRSEKEQGKQGHAREYTLRHLDIEERCGILTHREGVEERCQQFVWSDYIEGEVPKCDKVYAQICKVQNTQIVYESSCQESQ</sequence>
<dbReference type="SUPFAM" id="SSF50814">
    <property type="entry name" value="Lipocalins"/>
    <property type="match status" value="1"/>
</dbReference>
<name>L7LRT4_RHIPC</name>
<dbReference type="AlphaFoldDB" id="L7LRT4"/>
<protein>
    <submittedName>
        <fullName evidence="2">Putative group i salivary lipocalin</fullName>
    </submittedName>
</protein>
<dbReference type="Gene3D" id="2.40.128.20">
    <property type="match status" value="1"/>
</dbReference>
<accession>L7LRT4</accession>
<dbReference type="InterPro" id="IPR012674">
    <property type="entry name" value="Calycin"/>
</dbReference>
<feature type="chain" id="PRO_5003980523" evidence="1">
    <location>
        <begin position="27"/>
        <end position="184"/>
    </location>
</feature>
<proteinExistence type="evidence at transcript level"/>
<reference evidence="2" key="2">
    <citation type="journal article" date="2015" name="J. Proteomics">
        <title>Sexual differences in the sialomes of the zebra tick, Rhipicephalus pulchellus.</title>
        <authorList>
            <person name="Tan A.W."/>
            <person name="Francischetti I.M."/>
            <person name="Slovak M."/>
            <person name="Kini R.M."/>
            <person name="Ribeiro J.M."/>
        </authorList>
    </citation>
    <scope>NUCLEOTIDE SEQUENCE</scope>
    <source>
        <tissue evidence="2">Salivary gland</tissue>
    </source>
</reference>
<organism evidence="2">
    <name type="scientific">Rhipicephalus pulchellus</name>
    <name type="common">Yellow backed tick</name>
    <name type="synonym">Dermacentor pulchellus</name>
    <dbReference type="NCBI Taxonomy" id="72859"/>
    <lineage>
        <taxon>Eukaryota</taxon>
        <taxon>Metazoa</taxon>
        <taxon>Ecdysozoa</taxon>
        <taxon>Arthropoda</taxon>
        <taxon>Chelicerata</taxon>
        <taxon>Arachnida</taxon>
        <taxon>Acari</taxon>
        <taxon>Parasitiformes</taxon>
        <taxon>Ixodida</taxon>
        <taxon>Ixodoidea</taxon>
        <taxon>Ixodidae</taxon>
        <taxon>Rhipicephalinae</taxon>
        <taxon>Rhipicephalus</taxon>
        <taxon>Rhipicephalus</taxon>
    </lineage>
</organism>
<reference evidence="2" key="1">
    <citation type="submission" date="2012-11" db="EMBL/GenBank/DDBJ databases">
        <authorList>
            <person name="Lucero-Rivera Y.E."/>
            <person name="Tovar-Ramirez D."/>
        </authorList>
    </citation>
    <scope>NUCLEOTIDE SEQUENCE</scope>
    <source>
        <tissue evidence="2">Salivary gland</tissue>
    </source>
</reference>